<dbReference type="InterPro" id="IPR052178">
    <property type="entry name" value="Sec_Metab_Biosynth_SDR"/>
</dbReference>
<proteinExistence type="inferred from homology"/>
<dbReference type="PROSITE" id="PS00061">
    <property type="entry name" value="ADH_SHORT"/>
    <property type="match status" value="1"/>
</dbReference>
<protein>
    <submittedName>
        <fullName evidence="4">Short-chain dehydrogenase</fullName>
    </submittedName>
</protein>
<dbReference type="STRING" id="71717.A0A4Y7TZZ5"/>
<dbReference type="Gene3D" id="3.40.50.720">
    <property type="entry name" value="NAD(P)-binding Rossmann-like Domain"/>
    <property type="match status" value="1"/>
</dbReference>
<dbReference type="CDD" id="cd05233">
    <property type="entry name" value="SDR_c"/>
    <property type="match status" value="1"/>
</dbReference>
<dbReference type="SUPFAM" id="SSF51735">
    <property type="entry name" value="NAD(P)-binding Rossmann-fold domains"/>
    <property type="match status" value="1"/>
</dbReference>
<sequence length="278" mass="29814">MPSYKPSNLFDLTGRVAVVTGGGTGIGLMIARGLAAAGAKVYITSRRLNVLEKVAKEWNEGQKGIGEIVPLQVDVTDKESIRSARDHVKEKEGKLHILFNNAGHDGPGSTFFNKLDSPEHKDAETLGNALFENESFDQWSALYKINGSEDDKNWWSVVVNTTSISGIMSQAQDHFCYNSSKAAAGHLTKMFATEFALKGLNVRVNAIAPGVYESEMTKATLSPDEIDLVGKGLHPVPAKRAGTGEEMAGTALYLASKVGAYTNGQEIPVDGGFLTVNP</sequence>
<dbReference type="PRINTS" id="PR00081">
    <property type="entry name" value="GDHRDH"/>
</dbReference>
<accession>A0A4Y7TZZ5</accession>
<dbReference type="OrthoDB" id="3819888at2759"/>
<gene>
    <name evidence="4" type="ORF">FA13DRAFT_1751028</name>
</gene>
<dbReference type="Proteomes" id="UP000298030">
    <property type="component" value="Unassembled WGS sequence"/>
</dbReference>
<keyword evidence="2" id="KW-0521">NADP</keyword>
<evidence type="ECO:0000256" key="1">
    <source>
        <dbReference type="ARBA" id="ARBA00006484"/>
    </source>
</evidence>
<organism evidence="4 5">
    <name type="scientific">Coprinellus micaceus</name>
    <name type="common">Glistening ink-cap mushroom</name>
    <name type="synonym">Coprinus micaceus</name>
    <dbReference type="NCBI Taxonomy" id="71717"/>
    <lineage>
        <taxon>Eukaryota</taxon>
        <taxon>Fungi</taxon>
        <taxon>Dikarya</taxon>
        <taxon>Basidiomycota</taxon>
        <taxon>Agaricomycotina</taxon>
        <taxon>Agaricomycetes</taxon>
        <taxon>Agaricomycetidae</taxon>
        <taxon>Agaricales</taxon>
        <taxon>Agaricineae</taxon>
        <taxon>Psathyrellaceae</taxon>
        <taxon>Coprinellus</taxon>
    </lineage>
</organism>
<dbReference type="EMBL" id="QPFP01000001">
    <property type="protein sequence ID" value="TEB39745.1"/>
    <property type="molecule type" value="Genomic_DNA"/>
</dbReference>
<evidence type="ECO:0000313" key="4">
    <source>
        <dbReference type="EMBL" id="TEB39745.1"/>
    </source>
</evidence>
<dbReference type="PANTHER" id="PTHR43618:SF4">
    <property type="entry name" value="SHORT CHAIN DEHYDROGENASE_REDUCTASE FAMILY (AFU_ORTHOLOGUE AFUA_7G04540)"/>
    <property type="match status" value="1"/>
</dbReference>
<dbReference type="InterPro" id="IPR036291">
    <property type="entry name" value="NAD(P)-bd_dom_sf"/>
</dbReference>
<comment type="caution">
    <text evidence="4">The sequence shown here is derived from an EMBL/GenBank/DDBJ whole genome shotgun (WGS) entry which is preliminary data.</text>
</comment>
<dbReference type="AlphaFoldDB" id="A0A4Y7TZZ5"/>
<evidence type="ECO:0000256" key="2">
    <source>
        <dbReference type="ARBA" id="ARBA00022857"/>
    </source>
</evidence>
<dbReference type="GO" id="GO:0016491">
    <property type="term" value="F:oxidoreductase activity"/>
    <property type="evidence" value="ECO:0007669"/>
    <property type="project" value="UniProtKB-KW"/>
</dbReference>
<evidence type="ECO:0000256" key="3">
    <source>
        <dbReference type="ARBA" id="ARBA00023002"/>
    </source>
</evidence>
<keyword evidence="5" id="KW-1185">Reference proteome</keyword>
<dbReference type="PANTHER" id="PTHR43618">
    <property type="entry name" value="7-ALPHA-HYDROXYSTEROID DEHYDROGENASE"/>
    <property type="match status" value="1"/>
</dbReference>
<comment type="similarity">
    <text evidence="1">Belongs to the short-chain dehydrogenases/reductases (SDR) family.</text>
</comment>
<evidence type="ECO:0000313" key="5">
    <source>
        <dbReference type="Proteomes" id="UP000298030"/>
    </source>
</evidence>
<name>A0A4Y7TZZ5_COPMI</name>
<dbReference type="InterPro" id="IPR020904">
    <property type="entry name" value="Sc_DH/Rdtase_CS"/>
</dbReference>
<dbReference type="PRINTS" id="PR00080">
    <property type="entry name" value="SDRFAMILY"/>
</dbReference>
<reference evidence="4 5" key="1">
    <citation type="journal article" date="2019" name="Nat. Ecol. Evol.">
        <title>Megaphylogeny resolves global patterns of mushroom evolution.</title>
        <authorList>
            <person name="Varga T."/>
            <person name="Krizsan K."/>
            <person name="Foldi C."/>
            <person name="Dima B."/>
            <person name="Sanchez-Garcia M."/>
            <person name="Sanchez-Ramirez S."/>
            <person name="Szollosi G.J."/>
            <person name="Szarkandi J.G."/>
            <person name="Papp V."/>
            <person name="Albert L."/>
            <person name="Andreopoulos W."/>
            <person name="Angelini C."/>
            <person name="Antonin V."/>
            <person name="Barry K.W."/>
            <person name="Bougher N.L."/>
            <person name="Buchanan P."/>
            <person name="Buyck B."/>
            <person name="Bense V."/>
            <person name="Catcheside P."/>
            <person name="Chovatia M."/>
            <person name="Cooper J."/>
            <person name="Damon W."/>
            <person name="Desjardin D."/>
            <person name="Finy P."/>
            <person name="Geml J."/>
            <person name="Haridas S."/>
            <person name="Hughes K."/>
            <person name="Justo A."/>
            <person name="Karasinski D."/>
            <person name="Kautmanova I."/>
            <person name="Kiss B."/>
            <person name="Kocsube S."/>
            <person name="Kotiranta H."/>
            <person name="LaButti K.M."/>
            <person name="Lechner B.E."/>
            <person name="Liimatainen K."/>
            <person name="Lipzen A."/>
            <person name="Lukacs Z."/>
            <person name="Mihaltcheva S."/>
            <person name="Morgado L.N."/>
            <person name="Niskanen T."/>
            <person name="Noordeloos M.E."/>
            <person name="Ohm R.A."/>
            <person name="Ortiz-Santana B."/>
            <person name="Ovrebo C."/>
            <person name="Racz N."/>
            <person name="Riley R."/>
            <person name="Savchenko A."/>
            <person name="Shiryaev A."/>
            <person name="Soop K."/>
            <person name="Spirin V."/>
            <person name="Szebenyi C."/>
            <person name="Tomsovsky M."/>
            <person name="Tulloss R.E."/>
            <person name="Uehling J."/>
            <person name="Grigoriev I.V."/>
            <person name="Vagvolgyi C."/>
            <person name="Papp T."/>
            <person name="Martin F.M."/>
            <person name="Miettinen O."/>
            <person name="Hibbett D.S."/>
            <person name="Nagy L.G."/>
        </authorList>
    </citation>
    <scope>NUCLEOTIDE SEQUENCE [LARGE SCALE GENOMIC DNA]</scope>
    <source>
        <strain evidence="4 5">FP101781</strain>
    </source>
</reference>
<keyword evidence="3" id="KW-0560">Oxidoreductase</keyword>
<dbReference type="InterPro" id="IPR002347">
    <property type="entry name" value="SDR_fam"/>
</dbReference>
<dbReference type="Pfam" id="PF13561">
    <property type="entry name" value="adh_short_C2"/>
    <property type="match status" value="1"/>
</dbReference>